<dbReference type="GO" id="GO:0046872">
    <property type="term" value="F:metal ion binding"/>
    <property type="evidence" value="ECO:0007669"/>
    <property type="project" value="UniProtKB-KW"/>
</dbReference>
<dbReference type="PROSITE" id="PS00198">
    <property type="entry name" value="4FE4S_FER_1"/>
    <property type="match status" value="1"/>
</dbReference>
<dbReference type="PANTHER" id="PTHR43073">
    <property type="entry name" value="DIHYDROPYRIMIDINE DEHYDROGENASE [NADP(+)]"/>
    <property type="match status" value="1"/>
</dbReference>
<dbReference type="GO" id="GO:0005737">
    <property type="term" value="C:cytoplasm"/>
    <property type="evidence" value="ECO:0007669"/>
    <property type="project" value="InterPro"/>
</dbReference>
<keyword evidence="2" id="KW-0479">Metal-binding</keyword>
<keyword evidence="5" id="KW-0411">Iron-sulfur</keyword>
<proteinExistence type="inferred from homology"/>
<evidence type="ECO:0000256" key="6">
    <source>
        <dbReference type="ARBA" id="ARBA00030119"/>
    </source>
</evidence>
<dbReference type="GO" id="GO:0004159">
    <property type="term" value="F:dihydropyrimidine dehydrogenase (NAD+) activity"/>
    <property type="evidence" value="ECO:0007669"/>
    <property type="project" value="UniProtKB-EC"/>
</dbReference>
<dbReference type="InterPro" id="IPR017900">
    <property type="entry name" value="4Fe4S_Fe_S_CS"/>
</dbReference>
<evidence type="ECO:0000313" key="16">
    <source>
        <dbReference type="Proteomes" id="UP001060336"/>
    </source>
</evidence>
<dbReference type="RefSeq" id="WP_257768817.1">
    <property type="nucleotide sequence ID" value="NZ_CP102480.1"/>
</dbReference>
<feature type="domain" description="4Fe-4S ferredoxin-type" evidence="14">
    <location>
        <begin position="337"/>
        <end position="369"/>
    </location>
</feature>
<dbReference type="GO" id="GO:0051536">
    <property type="term" value="F:iron-sulfur cluster binding"/>
    <property type="evidence" value="ECO:0007669"/>
    <property type="project" value="UniProtKB-KW"/>
</dbReference>
<dbReference type="CDD" id="cd02940">
    <property type="entry name" value="DHPD_FMN"/>
    <property type="match status" value="1"/>
</dbReference>
<dbReference type="NCBIfam" id="NF006183">
    <property type="entry name" value="PRK08318.1"/>
    <property type="match status" value="1"/>
</dbReference>
<evidence type="ECO:0000256" key="11">
    <source>
        <dbReference type="ARBA" id="ARBA00049714"/>
    </source>
</evidence>
<dbReference type="KEGG" id="naci:NUH88_21295"/>
<keyword evidence="4" id="KW-0408">Iron</keyword>
<dbReference type="Gene3D" id="3.30.70.20">
    <property type="match status" value="1"/>
</dbReference>
<organism evidence="15 16">
    <name type="scientific">Nisaea acidiphila</name>
    <dbReference type="NCBI Taxonomy" id="1862145"/>
    <lineage>
        <taxon>Bacteria</taxon>
        <taxon>Pseudomonadati</taxon>
        <taxon>Pseudomonadota</taxon>
        <taxon>Alphaproteobacteria</taxon>
        <taxon>Rhodospirillales</taxon>
        <taxon>Thalassobaculaceae</taxon>
        <taxon>Nisaea</taxon>
    </lineage>
</organism>
<evidence type="ECO:0000256" key="5">
    <source>
        <dbReference type="ARBA" id="ARBA00023014"/>
    </source>
</evidence>
<evidence type="ECO:0000313" key="15">
    <source>
        <dbReference type="EMBL" id="UUX49911.1"/>
    </source>
</evidence>
<evidence type="ECO:0000259" key="14">
    <source>
        <dbReference type="PROSITE" id="PS51379"/>
    </source>
</evidence>
<comment type="similarity">
    <text evidence="1">Belongs to the dihydropyrimidine dehydrogenase family.</text>
</comment>
<protein>
    <recommendedName>
        <fullName evidence="12">dihydrouracil dehydrogenase (NAD(+))</fullName>
        <ecNumber evidence="12">1.3.1.1</ecNumber>
    </recommendedName>
    <alternativeName>
        <fullName evidence="7">Dihydrothymine dehydrogenase</fullName>
    </alternativeName>
    <alternativeName>
        <fullName evidence="6">Dihydrouracil dehydrogenase</fullName>
    </alternativeName>
</protein>
<dbReference type="SUPFAM" id="SSF51395">
    <property type="entry name" value="FMN-linked oxidoreductases"/>
    <property type="match status" value="1"/>
</dbReference>
<comment type="catalytic activity">
    <reaction evidence="9">
        <text>5,6-dihydrouracil + NAD(+) = uracil + NADH + H(+)</text>
        <dbReference type="Rhea" id="RHEA:20189"/>
        <dbReference type="ChEBI" id="CHEBI:15378"/>
        <dbReference type="ChEBI" id="CHEBI:15901"/>
        <dbReference type="ChEBI" id="CHEBI:17568"/>
        <dbReference type="ChEBI" id="CHEBI:57540"/>
        <dbReference type="ChEBI" id="CHEBI:57945"/>
        <dbReference type="EC" id="1.3.1.1"/>
    </reaction>
</comment>
<dbReference type="Pfam" id="PF01180">
    <property type="entry name" value="DHO_dh"/>
    <property type="match status" value="1"/>
</dbReference>
<dbReference type="AlphaFoldDB" id="A0A9J7ARN2"/>
<evidence type="ECO:0000256" key="12">
    <source>
        <dbReference type="ARBA" id="ARBA00049728"/>
    </source>
</evidence>
<comment type="function">
    <text evidence="10">Involved in pyrimidine base degradation. Catalyzes physiologically the reduction of uracil to 5,6-dihydrouracil (DHU) by using NADH as a specific cosubstrate. It also catalyzes the reverse reaction and the reduction of thymine to 5,6-dihydrothymine (DHT).</text>
</comment>
<gene>
    <name evidence="15" type="primary">preA</name>
    <name evidence="15" type="ORF">NUH88_21295</name>
</gene>
<comment type="subunit">
    <text evidence="11">Heterotetramer of 2 PreA and 2 PreT subunits.</text>
</comment>
<evidence type="ECO:0000256" key="3">
    <source>
        <dbReference type="ARBA" id="ARBA00023002"/>
    </source>
</evidence>
<feature type="domain" description="4Fe-4S ferredoxin-type" evidence="14">
    <location>
        <begin position="372"/>
        <end position="402"/>
    </location>
</feature>
<dbReference type="InterPro" id="IPR017896">
    <property type="entry name" value="4Fe4S_Fe-S-bd"/>
</dbReference>
<dbReference type="Pfam" id="PF14697">
    <property type="entry name" value="Fer4_21"/>
    <property type="match status" value="1"/>
</dbReference>
<dbReference type="SUPFAM" id="SSF54862">
    <property type="entry name" value="4Fe-4S ferredoxins"/>
    <property type="match status" value="1"/>
</dbReference>
<dbReference type="FunFam" id="3.20.20.70:FF:000027">
    <property type="entry name" value="Dihydropyrimidine dehydrogenase [NADP(+)]"/>
    <property type="match status" value="1"/>
</dbReference>
<dbReference type="PANTHER" id="PTHR43073:SF2">
    <property type="entry name" value="DIHYDROPYRIMIDINE DEHYDROGENASE [NADP(+)]"/>
    <property type="match status" value="1"/>
</dbReference>
<evidence type="ECO:0000256" key="2">
    <source>
        <dbReference type="ARBA" id="ARBA00022723"/>
    </source>
</evidence>
<feature type="region of interest" description="Disordered" evidence="13">
    <location>
        <begin position="414"/>
        <end position="434"/>
    </location>
</feature>
<evidence type="ECO:0000256" key="7">
    <source>
        <dbReference type="ARBA" id="ARBA00032722"/>
    </source>
</evidence>
<reference evidence="15" key="1">
    <citation type="submission" date="2022-08" db="EMBL/GenBank/DDBJ databases">
        <title>Nisaea acidiphila sp. nov., isolated from a marine algal debris and emended description of the genus Nisaea Urios et al. 2008.</title>
        <authorList>
            <person name="Kwon K."/>
        </authorList>
    </citation>
    <scope>NUCLEOTIDE SEQUENCE</scope>
    <source>
        <strain evidence="15">MEBiC11861</strain>
    </source>
</reference>
<evidence type="ECO:0000256" key="10">
    <source>
        <dbReference type="ARBA" id="ARBA00049578"/>
    </source>
</evidence>
<dbReference type="InterPro" id="IPR013785">
    <property type="entry name" value="Aldolase_TIM"/>
</dbReference>
<evidence type="ECO:0000256" key="9">
    <source>
        <dbReference type="ARBA" id="ARBA00048792"/>
    </source>
</evidence>
<dbReference type="Proteomes" id="UP001060336">
    <property type="component" value="Chromosome"/>
</dbReference>
<name>A0A9J7ARN2_9PROT</name>
<evidence type="ECO:0000256" key="13">
    <source>
        <dbReference type="SAM" id="MobiDB-lite"/>
    </source>
</evidence>
<comment type="catalytic activity">
    <reaction evidence="8">
        <text>5,6-dihydrothymine + NAD(+) = thymine + NADH + H(+)</text>
        <dbReference type="Rhea" id="RHEA:28791"/>
        <dbReference type="ChEBI" id="CHEBI:15378"/>
        <dbReference type="ChEBI" id="CHEBI:17821"/>
        <dbReference type="ChEBI" id="CHEBI:27468"/>
        <dbReference type="ChEBI" id="CHEBI:57540"/>
        <dbReference type="ChEBI" id="CHEBI:57945"/>
        <dbReference type="EC" id="1.3.1.1"/>
    </reaction>
</comment>
<evidence type="ECO:0000256" key="8">
    <source>
        <dbReference type="ARBA" id="ARBA00047685"/>
    </source>
</evidence>
<accession>A0A9J7ARN2</accession>
<dbReference type="Gene3D" id="3.20.20.70">
    <property type="entry name" value="Aldolase class I"/>
    <property type="match status" value="1"/>
</dbReference>
<dbReference type="EMBL" id="CP102480">
    <property type="protein sequence ID" value="UUX49911.1"/>
    <property type="molecule type" value="Genomic_DNA"/>
</dbReference>
<dbReference type="PROSITE" id="PS51379">
    <property type="entry name" value="4FE4S_FER_2"/>
    <property type="match status" value="2"/>
</dbReference>
<keyword evidence="16" id="KW-1185">Reference proteome</keyword>
<dbReference type="EC" id="1.3.1.1" evidence="12"/>
<dbReference type="InterPro" id="IPR005720">
    <property type="entry name" value="Dihydroorotate_DH_cat"/>
</dbReference>
<sequence length="434" mass="47527">MANLQTNFLGIKSPNPFWLASAPPTDREVNVTRAFKAGWGGVVWKTLGEDPHIVNVNGPRYGAVHSNDRRLIGLNNIELITDRPLEVNLREIKAVKKAWPDRAIVVSLMVPCEEQAWKKILPLVEETGADGIELNFGCPHGMSERGMGAAVGQVPEYVEMVARWCKQNTRMPVIVKLTPNITDVRQPARAAKNGGADAVSLINTINSVMGVDLDIMAPSPHIDGKGTHGGYCGPAVKPIALSMVSEIARDPETKDLPISAIGGITTWRDAAEFMAMGAGTVQVCTAAMTYGFKIVEEMKSGLSDWMDEKGYTSVDQFVGRAVPNVTDWQYLNLNYVVKARIDQESCIKCGRCHIVCEDTSHQAIWAEKDGQRHFEVNDAECVGCNLCVSVCPVEDCITMEHLTDGVDQRTGQKINPDYGNWTTHPNNPMRVAAE</sequence>
<evidence type="ECO:0000256" key="4">
    <source>
        <dbReference type="ARBA" id="ARBA00023004"/>
    </source>
</evidence>
<evidence type="ECO:0000256" key="1">
    <source>
        <dbReference type="ARBA" id="ARBA00010804"/>
    </source>
</evidence>
<keyword evidence="3 15" id="KW-0560">Oxidoreductase</keyword>